<gene>
    <name evidence="2" type="ORF">ACFO6Q_03660</name>
</gene>
<sequence>MHAPRSGSARTTRRSALAAAILATFGATAVAYADAPRAPKLPDAHAILGLAAARPVPAQPRNASTRPASTITVANCDDDGTGSLRWALSLATDGDGIDLSQLTCSTITLTSGMLVNSHAISLSGPGADRLAIDGNAADRVLYSAAAIEISDLALVNGRSGDAGGCLAVANADTTLTRVTVSGCIAGDGNDNAVGGGILATGGGAVTLVSSRVSGNTAHGLRNAYGAGIAMLNDGGELTLVDSRVDGNHAYADNGIAIGAGFVVAGAATTTLLQNSVMEDNRAISTTDTGIAGGGVVLGSSSSNLGQLAVHGGRISGNLAEGATAEGGGLVAGNAQILVDDGCVVSANIARSTVAQPTGEFTAGGGGLFAAPGSTLALTDALVSGNQAIAANGNAGGGGVHTLIAVVATRSTVRDNLAQSVAGKSYGGGIAGGVASLSVTVPIELHASTIAGNTARSNGVDAGSRGGGVDAFGPIQAAYSTVSANTAVVTGNGSTVRGGGLATICQGSVTNCDITLSASTVSGNTAGGGDGDGGGVAAATGSVVAYNSTIAFNRAPGRGGGLIAAVGAQSKAVSTIVADNDAPAGADVSLPLGASGTLTVIGEHNLIVDASGSVTLPNDTLIADPLLLPLANNGGTTATHALAACSPAVDAGSNLSGLDSDQRLAPYARVSGSAADVGAFERQPDADRIFENGFEASPCP</sequence>
<keyword evidence="3" id="KW-1185">Reference proteome</keyword>
<reference evidence="3" key="1">
    <citation type="journal article" date="2019" name="Int. J. Syst. Evol. Microbiol.">
        <title>The Global Catalogue of Microorganisms (GCM) 10K type strain sequencing project: providing services to taxonomists for standard genome sequencing and annotation.</title>
        <authorList>
            <consortium name="The Broad Institute Genomics Platform"/>
            <consortium name="The Broad Institute Genome Sequencing Center for Infectious Disease"/>
            <person name="Wu L."/>
            <person name="Ma J."/>
        </authorList>
    </citation>
    <scope>NUCLEOTIDE SEQUENCE [LARGE SCALE GENOMIC DNA]</scope>
    <source>
        <strain evidence="3">CCUG 30340</strain>
    </source>
</reference>
<dbReference type="EMBL" id="JBHSHD010000003">
    <property type="protein sequence ID" value="MFC4819403.1"/>
    <property type="molecule type" value="Genomic_DNA"/>
</dbReference>
<feature type="chain" id="PRO_5045338068" evidence="1">
    <location>
        <begin position="30"/>
        <end position="699"/>
    </location>
</feature>
<organism evidence="2 3">
    <name type="scientific">Dokdonella ginsengisoli</name>
    <dbReference type="NCBI Taxonomy" id="363846"/>
    <lineage>
        <taxon>Bacteria</taxon>
        <taxon>Pseudomonadati</taxon>
        <taxon>Pseudomonadota</taxon>
        <taxon>Gammaproteobacteria</taxon>
        <taxon>Lysobacterales</taxon>
        <taxon>Rhodanobacteraceae</taxon>
        <taxon>Dokdonella</taxon>
    </lineage>
</organism>
<dbReference type="NCBIfam" id="NF041518">
    <property type="entry name" value="choice_anch_Q"/>
    <property type="match status" value="1"/>
</dbReference>
<dbReference type="InterPro" id="IPR059226">
    <property type="entry name" value="Choice_anch_Q_dom"/>
</dbReference>
<comment type="caution">
    <text evidence="2">The sequence shown here is derived from an EMBL/GenBank/DDBJ whole genome shotgun (WGS) entry which is preliminary data.</text>
</comment>
<dbReference type="SUPFAM" id="SSF51126">
    <property type="entry name" value="Pectin lyase-like"/>
    <property type="match status" value="2"/>
</dbReference>
<accession>A0ABV9QRN7</accession>
<evidence type="ECO:0000256" key="1">
    <source>
        <dbReference type="SAM" id="SignalP"/>
    </source>
</evidence>
<feature type="signal peptide" evidence="1">
    <location>
        <begin position="1"/>
        <end position="29"/>
    </location>
</feature>
<name>A0ABV9QRN7_9GAMM</name>
<protein>
    <submittedName>
        <fullName evidence="2">Choice-of-anchor Q domain-containing protein</fullName>
    </submittedName>
</protein>
<dbReference type="InterPro" id="IPR006626">
    <property type="entry name" value="PbH1"/>
</dbReference>
<dbReference type="RefSeq" id="WP_380019162.1">
    <property type="nucleotide sequence ID" value="NZ_JBHSHD010000003.1"/>
</dbReference>
<proteinExistence type="predicted"/>
<dbReference type="Proteomes" id="UP001595886">
    <property type="component" value="Unassembled WGS sequence"/>
</dbReference>
<keyword evidence="1" id="KW-0732">Signal</keyword>
<dbReference type="InterPro" id="IPR011050">
    <property type="entry name" value="Pectin_lyase_fold/virulence"/>
</dbReference>
<evidence type="ECO:0000313" key="2">
    <source>
        <dbReference type="EMBL" id="MFC4819403.1"/>
    </source>
</evidence>
<dbReference type="SMART" id="SM00710">
    <property type="entry name" value="PbH1"/>
    <property type="match status" value="8"/>
</dbReference>
<evidence type="ECO:0000313" key="3">
    <source>
        <dbReference type="Proteomes" id="UP001595886"/>
    </source>
</evidence>